<dbReference type="Proteomes" id="UP000284395">
    <property type="component" value="Unassembled WGS sequence"/>
</dbReference>
<name>A0A420EIY1_9SPHN</name>
<accession>A0A420EIY1</accession>
<dbReference type="InterPro" id="IPR036388">
    <property type="entry name" value="WH-like_DNA-bd_sf"/>
</dbReference>
<dbReference type="InterPro" id="IPR003783">
    <property type="entry name" value="Regulatory_RecX"/>
</dbReference>
<evidence type="ECO:0000259" key="5">
    <source>
        <dbReference type="Pfam" id="PF02631"/>
    </source>
</evidence>
<comment type="caution">
    <text evidence="6">The sequence shown here is derived from an EMBL/GenBank/DDBJ whole genome shotgun (WGS) entry which is preliminary data.</text>
</comment>
<sequence length="191" mass="21741">MDRETRTYSQRTRVPKPLTATRFEEMALAYVARFATSAAKLEAYLNRKLRECGWDEDTAPQPDVRALVERYVALGYVDDETYARARANSLLRRGYGRRRITQALGAAGIDEEIQEAVSASPSEQRRAILAMARKKRFGPFGHESPDAARREKQLASLLRAGHSLDNAREMVNAESIEWAEQWATELDHEQE</sequence>
<dbReference type="GO" id="GO:0005737">
    <property type="term" value="C:cytoplasm"/>
    <property type="evidence" value="ECO:0007669"/>
    <property type="project" value="UniProtKB-SubCell"/>
</dbReference>
<dbReference type="OrthoDB" id="7432442at2"/>
<dbReference type="PANTHER" id="PTHR33602:SF1">
    <property type="entry name" value="REGULATORY PROTEIN RECX FAMILY PROTEIN"/>
    <property type="match status" value="1"/>
</dbReference>
<feature type="domain" description="RecX second three-helical" evidence="5">
    <location>
        <begin position="78"/>
        <end position="116"/>
    </location>
</feature>
<keyword evidence="7" id="KW-1185">Reference proteome</keyword>
<evidence type="ECO:0000313" key="6">
    <source>
        <dbReference type="EMBL" id="RKF20624.1"/>
    </source>
</evidence>
<organism evidence="6 7">
    <name type="scientific">Altericroceibacterium spongiae</name>
    <dbReference type="NCBI Taxonomy" id="2320269"/>
    <lineage>
        <taxon>Bacteria</taxon>
        <taxon>Pseudomonadati</taxon>
        <taxon>Pseudomonadota</taxon>
        <taxon>Alphaproteobacteria</taxon>
        <taxon>Sphingomonadales</taxon>
        <taxon>Erythrobacteraceae</taxon>
        <taxon>Altericroceibacterium</taxon>
    </lineage>
</organism>
<proteinExistence type="inferred from homology"/>
<dbReference type="EMBL" id="RAPF01000005">
    <property type="protein sequence ID" value="RKF20624.1"/>
    <property type="molecule type" value="Genomic_DNA"/>
</dbReference>
<dbReference type="GO" id="GO:0006282">
    <property type="term" value="P:regulation of DNA repair"/>
    <property type="evidence" value="ECO:0007669"/>
    <property type="project" value="InterPro"/>
</dbReference>
<dbReference type="Gene3D" id="1.10.10.10">
    <property type="entry name" value="Winged helix-like DNA-binding domain superfamily/Winged helix DNA-binding domain"/>
    <property type="match status" value="1"/>
</dbReference>
<dbReference type="Pfam" id="PF02631">
    <property type="entry name" value="RecX_HTH2"/>
    <property type="match status" value="1"/>
</dbReference>
<keyword evidence="4" id="KW-0963">Cytoplasm</keyword>
<dbReference type="InterPro" id="IPR053924">
    <property type="entry name" value="RecX_HTH_2nd"/>
</dbReference>
<protein>
    <recommendedName>
        <fullName evidence="3">Regulatory protein RecX</fullName>
    </recommendedName>
</protein>
<gene>
    <name evidence="6" type="ORF">D6851_10835</name>
</gene>
<evidence type="ECO:0000256" key="2">
    <source>
        <dbReference type="ARBA" id="ARBA00009695"/>
    </source>
</evidence>
<comment type="subcellular location">
    <subcellularLocation>
        <location evidence="1">Cytoplasm</location>
    </subcellularLocation>
</comment>
<reference evidence="6 7" key="1">
    <citation type="submission" date="2018-09" db="EMBL/GenBank/DDBJ databases">
        <title>Altererythrobacter spongiae sp. nov., isolated from a marine sponge.</title>
        <authorList>
            <person name="Zhuang L."/>
            <person name="Luo L."/>
        </authorList>
    </citation>
    <scope>NUCLEOTIDE SEQUENCE [LARGE SCALE GENOMIC DNA]</scope>
    <source>
        <strain evidence="6 7">HN-Y73</strain>
    </source>
</reference>
<evidence type="ECO:0000256" key="4">
    <source>
        <dbReference type="ARBA" id="ARBA00022490"/>
    </source>
</evidence>
<evidence type="ECO:0000256" key="3">
    <source>
        <dbReference type="ARBA" id="ARBA00018111"/>
    </source>
</evidence>
<evidence type="ECO:0000256" key="1">
    <source>
        <dbReference type="ARBA" id="ARBA00004496"/>
    </source>
</evidence>
<dbReference type="AlphaFoldDB" id="A0A420EIY1"/>
<evidence type="ECO:0000313" key="7">
    <source>
        <dbReference type="Proteomes" id="UP000284395"/>
    </source>
</evidence>
<comment type="similarity">
    <text evidence="2">Belongs to the RecX family.</text>
</comment>
<dbReference type="PANTHER" id="PTHR33602">
    <property type="entry name" value="REGULATORY PROTEIN RECX FAMILY PROTEIN"/>
    <property type="match status" value="1"/>
</dbReference>